<reference evidence="2 3" key="1">
    <citation type="submission" date="2015-09" db="EMBL/GenBank/DDBJ databases">
        <authorList>
            <consortium name="Pathogen Informatics"/>
        </authorList>
    </citation>
    <scope>NUCLEOTIDE SEQUENCE [LARGE SCALE GENOMIC DNA]</scope>
    <source>
        <strain evidence="2 3">2789STDY5834899</strain>
    </source>
</reference>
<dbReference type="Gene3D" id="3.40.630.30">
    <property type="match status" value="1"/>
</dbReference>
<feature type="domain" description="N-acetyltransferase" evidence="1">
    <location>
        <begin position="7"/>
        <end position="160"/>
    </location>
</feature>
<dbReference type="InterPro" id="IPR016181">
    <property type="entry name" value="Acyl_CoA_acyltransferase"/>
</dbReference>
<dbReference type="InterPro" id="IPR000182">
    <property type="entry name" value="GNAT_dom"/>
</dbReference>
<evidence type="ECO:0000313" key="3">
    <source>
        <dbReference type="Proteomes" id="UP000095576"/>
    </source>
</evidence>
<name>A0A174IE21_BACT4</name>
<keyword evidence="2" id="KW-0808">Transferase</keyword>
<proteinExistence type="predicted"/>
<dbReference type="SUPFAM" id="SSF55729">
    <property type="entry name" value="Acyl-CoA N-acyltransferases (Nat)"/>
    <property type="match status" value="1"/>
</dbReference>
<dbReference type="Proteomes" id="UP000095576">
    <property type="component" value="Unassembled WGS sequence"/>
</dbReference>
<dbReference type="EMBL" id="CZAP01000001">
    <property type="protein sequence ID" value="CUO83897.1"/>
    <property type="molecule type" value="Genomic_DNA"/>
</dbReference>
<sequence>MINSINIQIRETNTDDFDSIMTVEKQAFGYDKEAQLVADLLADKTAEPMVSLLAFYKGEAVGHILFTRAYFDAQGAQQMMHILAPLAVKPEYQRQGIGGMLIRAGIERLQEKGSCLVFVLGHKEYYPKYGFMPDAARLGYPAPYPILEQFSDYWMVQAISPKGFDVDKGKIRCSDELNKPEHWRDDESDRYFPDSSLLK</sequence>
<dbReference type="GO" id="GO:0016747">
    <property type="term" value="F:acyltransferase activity, transferring groups other than amino-acyl groups"/>
    <property type="evidence" value="ECO:0007669"/>
    <property type="project" value="InterPro"/>
</dbReference>
<evidence type="ECO:0000259" key="1">
    <source>
        <dbReference type="PROSITE" id="PS51186"/>
    </source>
</evidence>
<dbReference type="RefSeq" id="WP_080973962.1">
    <property type="nucleotide sequence ID" value="NZ_CAXSTA010000015.1"/>
</dbReference>
<dbReference type="PROSITE" id="PS51186">
    <property type="entry name" value="GNAT"/>
    <property type="match status" value="1"/>
</dbReference>
<evidence type="ECO:0000313" key="2">
    <source>
        <dbReference type="EMBL" id="CUO83897.1"/>
    </source>
</evidence>
<dbReference type="AlphaFoldDB" id="A0A174IE21"/>
<accession>A0A174IE21</accession>
<protein>
    <submittedName>
        <fullName evidence="2">Acetyltransferase</fullName>
    </submittedName>
</protein>
<organism evidence="2 3">
    <name type="scientific">Bacteroides thetaiotaomicron</name>
    <dbReference type="NCBI Taxonomy" id="818"/>
    <lineage>
        <taxon>Bacteria</taxon>
        <taxon>Pseudomonadati</taxon>
        <taxon>Bacteroidota</taxon>
        <taxon>Bacteroidia</taxon>
        <taxon>Bacteroidales</taxon>
        <taxon>Bacteroidaceae</taxon>
        <taxon>Bacteroides</taxon>
    </lineage>
</organism>
<dbReference type="CDD" id="cd04301">
    <property type="entry name" value="NAT_SF"/>
    <property type="match status" value="1"/>
</dbReference>
<dbReference type="Pfam" id="PF13527">
    <property type="entry name" value="Acetyltransf_9"/>
    <property type="match status" value="1"/>
</dbReference>
<gene>
    <name evidence="2" type="ORF">ERS852511_00276</name>
</gene>